<feature type="domain" description="CxxC-x17-CxxC" evidence="2">
    <location>
        <begin position="53"/>
        <end position="89"/>
    </location>
</feature>
<dbReference type="RefSeq" id="WP_186887886.1">
    <property type="nucleotide sequence ID" value="NZ_JACONZ010000002.1"/>
</dbReference>
<reference evidence="3" key="1">
    <citation type="submission" date="2020-08" db="EMBL/GenBank/DDBJ databases">
        <title>Genome public.</title>
        <authorList>
            <person name="Liu C."/>
            <person name="Sun Q."/>
        </authorList>
    </citation>
    <scope>NUCLEOTIDE SEQUENCE</scope>
    <source>
        <strain evidence="3">BX8</strain>
    </source>
</reference>
<dbReference type="NCBIfam" id="TIGR04272">
    <property type="entry name" value="cxxc_cxxc_Mbark"/>
    <property type="match status" value="1"/>
</dbReference>
<dbReference type="Pfam" id="PF23477">
    <property type="entry name" value="zf_Tbcl_2"/>
    <property type="match status" value="1"/>
</dbReference>
<comment type="caution">
    <text evidence="3">The sequence shown here is derived from an EMBL/GenBank/DDBJ whole genome shotgun (WGS) entry which is preliminary data.</text>
</comment>
<evidence type="ECO:0000313" key="3">
    <source>
        <dbReference type="EMBL" id="MBC5581542.1"/>
    </source>
</evidence>
<sequence>MYQDKTLVCKDCGNEFVFTAGEQEFYASRGFENEPQRCKACRDARKNGGRGQREMFTAVCASCGKEARVPFKPREDRPVYCSECFARMKEEENG</sequence>
<dbReference type="InterPro" id="IPR025306">
    <property type="entry name" value="Zn-bnd_dom_prob"/>
</dbReference>
<accession>A0A923L181</accession>
<evidence type="ECO:0000259" key="2">
    <source>
        <dbReference type="Pfam" id="PF23477"/>
    </source>
</evidence>
<dbReference type="Pfam" id="PF13451">
    <property type="entry name" value="zf_Tbcl"/>
    <property type="match status" value="1"/>
</dbReference>
<protein>
    <submittedName>
        <fullName evidence="3">Zinc-ribbon domain containing protein</fullName>
    </submittedName>
</protein>
<dbReference type="AlphaFoldDB" id="A0A923L181"/>
<dbReference type="Gene3D" id="2.20.28.10">
    <property type="match status" value="1"/>
</dbReference>
<feature type="domain" description="Probable zinc-binding" evidence="1">
    <location>
        <begin position="3"/>
        <end position="47"/>
    </location>
</feature>
<evidence type="ECO:0000259" key="1">
    <source>
        <dbReference type="Pfam" id="PF13451"/>
    </source>
</evidence>
<evidence type="ECO:0000313" key="4">
    <source>
        <dbReference type="Proteomes" id="UP000659630"/>
    </source>
</evidence>
<dbReference type="Proteomes" id="UP000659630">
    <property type="component" value="Unassembled WGS sequence"/>
</dbReference>
<keyword evidence="4" id="KW-1185">Reference proteome</keyword>
<gene>
    <name evidence="3" type="ORF">H8S23_08460</name>
</gene>
<name>A0A923L181_9FIRM</name>
<proteinExistence type="predicted"/>
<dbReference type="InterPro" id="IPR026363">
    <property type="entry name" value="CxxC-x17-CxxC_dom"/>
</dbReference>
<dbReference type="EMBL" id="JACONZ010000002">
    <property type="protein sequence ID" value="MBC5581542.1"/>
    <property type="molecule type" value="Genomic_DNA"/>
</dbReference>
<organism evidence="3 4">
    <name type="scientific">Anaerofilum hominis</name>
    <dbReference type="NCBI Taxonomy" id="2763016"/>
    <lineage>
        <taxon>Bacteria</taxon>
        <taxon>Bacillati</taxon>
        <taxon>Bacillota</taxon>
        <taxon>Clostridia</taxon>
        <taxon>Eubacteriales</taxon>
        <taxon>Oscillospiraceae</taxon>
        <taxon>Anaerofilum</taxon>
    </lineage>
</organism>